<dbReference type="Proteomes" id="UP000030700">
    <property type="component" value="Unassembled WGS sequence"/>
</dbReference>
<organism evidence="1">
    <name type="scientific">Candidatus Moduliflexus flocculans</name>
    <dbReference type="NCBI Taxonomy" id="1499966"/>
    <lineage>
        <taxon>Bacteria</taxon>
        <taxon>Candidatus Moduliflexota</taxon>
        <taxon>Candidatus Moduliflexia</taxon>
        <taxon>Candidatus Moduliflexales</taxon>
        <taxon>Candidatus Moduliflexaceae</taxon>
    </lineage>
</organism>
<evidence type="ECO:0000313" key="1">
    <source>
        <dbReference type="EMBL" id="GAK50851.1"/>
    </source>
</evidence>
<name>A0A0S6VZ12_9BACT</name>
<dbReference type="HOGENOM" id="CLU_3149841_0_0_0"/>
<accession>A0A0S6VZ12</accession>
<protein>
    <submittedName>
        <fullName evidence="1">Uncharacterized protein</fullName>
    </submittedName>
</protein>
<dbReference type="EMBL" id="DF820456">
    <property type="protein sequence ID" value="GAK50851.1"/>
    <property type="molecule type" value="Genomic_DNA"/>
</dbReference>
<proteinExistence type="predicted"/>
<gene>
    <name evidence="1" type="ORF">U14_02092</name>
</gene>
<sequence>MKIYIETSVPNAYLDSTKPERQQETQTFWKRLSGYQVYISDFVVKEIQ</sequence>
<dbReference type="STRING" id="1499966.U14_02092"/>
<keyword evidence="2" id="KW-1185">Reference proteome</keyword>
<evidence type="ECO:0000313" key="2">
    <source>
        <dbReference type="Proteomes" id="UP000030700"/>
    </source>
</evidence>
<dbReference type="AlphaFoldDB" id="A0A0S6VZ12"/>
<reference evidence="1" key="1">
    <citation type="journal article" date="2015" name="PeerJ">
        <title>First genomic representation of candidate bacterial phylum KSB3 points to enhanced environmental sensing as a trigger of wastewater bulking.</title>
        <authorList>
            <person name="Sekiguchi Y."/>
            <person name="Ohashi A."/>
            <person name="Parks D.H."/>
            <person name="Yamauchi T."/>
            <person name="Tyson G.W."/>
            <person name="Hugenholtz P."/>
        </authorList>
    </citation>
    <scope>NUCLEOTIDE SEQUENCE [LARGE SCALE GENOMIC DNA]</scope>
</reference>